<evidence type="ECO:0000313" key="2">
    <source>
        <dbReference type="EMBL" id="AKE44287.1"/>
    </source>
</evidence>
<accession>A0A0F6TGV0</accession>
<protein>
    <submittedName>
        <fullName evidence="2">A131</fullName>
    </submittedName>
</protein>
<proteinExistence type="predicted"/>
<dbReference type="GO" id="GO:0008009">
    <property type="term" value="F:chemokine activity"/>
    <property type="evidence" value="ECO:0007669"/>
    <property type="project" value="InterPro"/>
</dbReference>
<reference evidence="2 3" key="1">
    <citation type="journal article" date="2015" name="Genome Announc.">
        <title>Complete Genome Sequence of Rat Cytomegalovirus Strain ALL-03 (Malaysian Strain).</title>
        <authorList>
            <person name="Balakrishnan K.N."/>
            <person name="Abdullah A.A."/>
            <person name="Camalxaman S.N."/>
            <person name="Quah Y.W."/>
            <person name="Abba Y."/>
            <person name="Hani H."/>
            <person name="Loh H.S."/>
            <person name="Kamal F.M."/>
            <person name="Zeenathul N.A."/>
            <person name="Aini I."/>
            <person name="Omar A.R."/>
            <person name="Noordin M.M."/>
            <person name="Mohd Azmi M.L."/>
        </authorList>
    </citation>
    <scope>NUCLEOTIDE SEQUENCE [LARGE SCALE GENOMIC DNA]</scope>
    <source>
        <strain evidence="2">ALL-03</strain>
    </source>
</reference>
<dbReference type="Pfam" id="PF00048">
    <property type="entry name" value="IL8"/>
    <property type="match status" value="1"/>
</dbReference>
<dbReference type="EMBL" id="KP967684">
    <property type="protein sequence ID" value="AKE44287.1"/>
    <property type="molecule type" value="Genomic_DNA"/>
</dbReference>
<organism evidence="2 3">
    <name type="scientific">Rat cytomegalovirus ALL-03</name>
    <dbReference type="NCBI Taxonomy" id="1640278"/>
    <lineage>
        <taxon>Viruses</taxon>
        <taxon>Duplodnaviria</taxon>
        <taxon>Heunggongvirae</taxon>
        <taxon>Peploviricota</taxon>
        <taxon>Herviviricetes</taxon>
        <taxon>Herpesvirales</taxon>
        <taxon>Orthoherpesviridae</taxon>
        <taxon>Betaherpesvirinae</taxon>
        <taxon>Muromegalovirus</taxon>
        <taxon>Muromegalovirus muridbeta8</taxon>
        <taxon>Rat cytomegalovirus (isolate England)</taxon>
    </lineage>
</organism>
<feature type="domain" description="Chemokine interleukin-8-like" evidence="1">
    <location>
        <begin position="21"/>
        <end position="73"/>
    </location>
</feature>
<sequence length="305" mass="34367">MFVLTLSLTFLLITYVSGNVPCCANVSTPLPRFAVKSFDSYTSSCGSVVSFTTPSGAMVCGPMSGKWQQLYCATLNDYHSRRRLINIMERLFRPFDSIVTRSNRTVILNNVPVTKPKQIGSVKFTTASKDKKVKVTKKPKKVKAKPKGKPNIQVSIKDPKAVNVDSVDIYQATNIIKKLGSVYTRYYEYNATSNNVSKKCVCKVQMTINGTMFPYGVNILKPQAGIQYIVSLKFYAADGAAYSPCTHGSNIQMRWDVSEEGTNLDFNYYVGRTIDGKFIPSLNRNDCFYKYEPFLRDERYTYKCP</sequence>
<dbReference type="Proteomes" id="UP000105122">
    <property type="component" value="Segment"/>
</dbReference>
<name>A0A0F6TGV0_RCMVE</name>
<dbReference type="GO" id="GO:0005576">
    <property type="term" value="C:extracellular region"/>
    <property type="evidence" value="ECO:0007669"/>
    <property type="project" value="InterPro"/>
</dbReference>
<evidence type="ECO:0000313" key="3">
    <source>
        <dbReference type="Proteomes" id="UP000105122"/>
    </source>
</evidence>
<dbReference type="InterPro" id="IPR001811">
    <property type="entry name" value="Chemokine_IL8-like_dom"/>
</dbReference>
<gene>
    <name evidence="2" type="primary">a131</name>
</gene>
<dbReference type="GO" id="GO:0006955">
    <property type="term" value="P:immune response"/>
    <property type="evidence" value="ECO:0007669"/>
    <property type="project" value="InterPro"/>
</dbReference>
<evidence type="ECO:0000259" key="1">
    <source>
        <dbReference type="Pfam" id="PF00048"/>
    </source>
</evidence>